<dbReference type="EMBL" id="JAMKFB020000205">
    <property type="protein sequence ID" value="KAL0151996.1"/>
    <property type="molecule type" value="Genomic_DNA"/>
</dbReference>
<feature type="non-terminal residue" evidence="1">
    <location>
        <position position="65"/>
    </location>
</feature>
<gene>
    <name evidence="1" type="ORF">M9458_052714</name>
</gene>
<keyword evidence="2" id="KW-1185">Reference proteome</keyword>
<feature type="non-terminal residue" evidence="1">
    <location>
        <position position="1"/>
    </location>
</feature>
<dbReference type="AlphaFoldDB" id="A0ABD0MTW1"/>
<accession>A0ABD0MTW1</accession>
<proteinExistence type="predicted"/>
<protein>
    <submittedName>
        <fullName evidence="1">Uncharacterized protein</fullName>
    </submittedName>
</protein>
<reference evidence="1 2" key="1">
    <citation type="submission" date="2024-05" db="EMBL/GenBank/DDBJ databases">
        <title>Genome sequencing and assembly of Indian major carp, Cirrhinus mrigala (Hamilton, 1822).</title>
        <authorList>
            <person name="Mohindra V."/>
            <person name="Chowdhury L.M."/>
            <person name="Lal K."/>
            <person name="Jena J.K."/>
        </authorList>
    </citation>
    <scope>NUCLEOTIDE SEQUENCE [LARGE SCALE GENOMIC DNA]</scope>
    <source>
        <strain evidence="1">CM1030</strain>
        <tissue evidence="1">Blood</tissue>
    </source>
</reference>
<dbReference type="Proteomes" id="UP001529510">
    <property type="component" value="Unassembled WGS sequence"/>
</dbReference>
<name>A0ABD0MTW1_CIRMR</name>
<evidence type="ECO:0000313" key="2">
    <source>
        <dbReference type="Proteomes" id="UP001529510"/>
    </source>
</evidence>
<comment type="caution">
    <text evidence="1">The sequence shown here is derived from an EMBL/GenBank/DDBJ whole genome shotgun (WGS) entry which is preliminary data.</text>
</comment>
<organism evidence="1 2">
    <name type="scientific">Cirrhinus mrigala</name>
    <name type="common">Mrigala</name>
    <dbReference type="NCBI Taxonomy" id="683832"/>
    <lineage>
        <taxon>Eukaryota</taxon>
        <taxon>Metazoa</taxon>
        <taxon>Chordata</taxon>
        <taxon>Craniata</taxon>
        <taxon>Vertebrata</taxon>
        <taxon>Euteleostomi</taxon>
        <taxon>Actinopterygii</taxon>
        <taxon>Neopterygii</taxon>
        <taxon>Teleostei</taxon>
        <taxon>Ostariophysi</taxon>
        <taxon>Cypriniformes</taxon>
        <taxon>Cyprinidae</taxon>
        <taxon>Labeoninae</taxon>
        <taxon>Labeonini</taxon>
        <taxon>Cirrhinus</taxon>
    </lineage>
</organism>
<sequence length="65" mass="7289">PMTSFPGRLVAAGASLPVRPQYKRPPVEHNILFFVFTDLLSVTKFELSACFLTRGFNDGSRVTMR</sequence>
<evidence type="ECO:0000313" key="1">
    <source>
        <dbReference type="EMBL" id="KAL0151996.1"/>
    </source>
</evidence>